<dbReference type="EMBL" id="CM042882">
    <property type="protein sequence ID" value="KAI4383150.1"/>
    <property type="molecule type" value="Genomic_DNA"/>
</dbReference>
<accession>A0ACB9RWS0</accession>
<gene>
    <name evidence="1" type="ORF">MLD38_009025</name>
</gene>
<comment type="caution">
    <text evidence="1">The sequence shown here is derived from an EMBL/GenBank/DDBJ whole genome shotgun (WGS) entry which is preliminary data.</text>
</comment>
<dbReference type="Proteomes" id="UP001057402">
    <property type="component" value="Chromosome 3"/>
</dbReference>
<protein>
    <submittedName>
        <fullName evidence="1">Uncharacterized protein</fullName>
    </submittedName>
</protein>
<organism evidence="1 2">
    <name type="scientific">Melastoma candidum</name>
    <dbReference type="NCBI Taxonomy" id="119954"/>
    <lineage>
        <taxon>Eukaryota</taxon>
        <taxon>Viridiplantae</taxon>
        <taxon>Streptophyta</taxon>
        <taxon>Embryophyta</taxon>
        <taxon>Tracheophyta</taxon>
        <taxon>Spermatophyta</taxon>
        <taxon>Magnoliopsida</taxon>
        <taxon>eudicotyledons</taxon>
        <taxon>Gunneridae</taxon>
        <taxon>Pentapetalae</taxon>
        <taxon>rosids</taxon>
        <taxon>malvids</taxon>
        <taxon>Myrtales</taxon>
        <taxon>Melastomataceae</taxon>
        <taxon>Melastomatoideae</taxon>
        <taxon>Melastomateae</taxon>
        <taxon>Melastoma</taxon>
    </lineage>
</organism>
<keyword evidence="2" id="KW-1185">Reference proteome</keyword>
<evidence type="ECO:0000313" key="2">
    <source>
        <dbReference type="Proteomes" id="UP001057402"/>
    </source>
</evidence>
<evidence type="ECO:0000313" key="1">
    <source>
        <dbReference type="EMBL" id="KAI4383150.1"/>
    </source>
</evidence>
<name>A0ACB9RWS0_9MYRT</name>
<reference evidence="2" key="1">
    <citation type="journal article" date="2023" name="Front. Plant Sci.">
        <title>Chromosomal-level genome assembly of Melastoma candidum provides insights into trichome evolution.</title>
        <authorList>
            <person name="Zhong Y."/>
            <person name="Wu W."/>
            <person name="Sun C."/>
            <person name="Zou P."/>
            <person name="Liu Y."/>
            <person name="Dai S."/>
            <person name="Zhou R."/>
        </authorList>
    </citation>
    <scope>NUCLEOTIDE SEQUENCE [LARGE SCALE GENOMIC DNA]</scope>
</reference>
<proteinExistence type="predicted"/>
<sequence length="120" mass="13504">MWGGPVNDTLSSSEDARTRAITGTSSQDTFLDTVKEARRKYTSRRPLNARSLMLWVGNALNTELLDFPWSQFFINPTCEYTPGTEAKLRKCLEEVDFIRSSNQDLPRTTGCTMSCREGAS</sequence>